<keyword evidence="3" id="KW-1185">Reference proteome</keyword>
<proteinExistence type="predicted"/>
<evidence type="ECO:0000313" key="2">
    <source>
        <dbReference type="EMBL" id="CAJ0578575.1"/>
    </source>
</evidence>
<feature type="domain" description="SXP/RAL-2 family protein Ani s 5-like cation-binding" evidence="1">
    <location>
        <begin position="120"/>
        <end position="222"/>
    </location>
</feature>
<dbReference type="InterPro" id="IPR003677">
    <property type="entry name" value="ANIS5_cation-bd"/>
</dbReference>
<evidence type="ECO:0000313" key="3">
    <source>
        <dbReference type="Proteomes" id="UP001177023"/>
    </source>
</evidence>
<comment type="caution">
    <text evidence="2">The sequence shown here is derived from an EMBL/GenBank/DDBJ whole genome shotgun (WGS) entry which is preliminary data.</text>
</comment>
<feature type="non-terminal residue" evidence="2">
    <location>
        <position position="1"/>
    </location>
</feature>
<reference evidence="2" key="1">
    <citation type="submission" date="2023-06" db="EMBL/GenBank/DDBJ databases">
        <authorList>
            <person name="Delattre M."/>
        </authorList>
    </citation>
    <scope>NUCLEOTIDE SEQUENCE</scope>
    <source>
        <strain evidence="2">AF72</strain>
    </source>
</reference>
<dbReference type="Proteomes" id="UP001177023">
    <property type="component" value="Unassembled WGS sequence"/>
</dbReference>
<dbReference type="EMBL" id="CATQJA010002654">
    <property type="protein sequence ID" value="CAJ0578575.1"/>
    <property type="molecule type" value="Genomic_DNA"/>
</dbReference>
<name>A0AA36D1X4_9BILA</name>
<sequence length="252" mass="28971">MSLKFLLFLSLFAGAYAFNNIFRRFFEDRRGDNFLGESEDVVLITLSPPTTLPTEENEEIAKLQVIEELEVVSSTFSPVEEIDEDISSAEPAVSGTKSRGCTGHLLRLPEFIESLNCTAADEWRAIAETQNSPRRELRQMMTVWAVKYEVLEGLEKWFEDLETAHTKKSEKYAEVLSNVDTMLQKIDEYARDESLSLVDERQAVADLYEKEDRVVVEVVNLIVQLVRSWAGEKLPFRKMRPLQGVRQIWTEI</sequence>
<gene>
    <name evidence="2" type="ORF">MSPICULIGERA_LOCUS16822</name>
</gene>
<evidence type="ECO:0000259" key="1">
    <source>
        <dbReference type="Pfam" id="PF02520"/>
    </source>
</evidence>
<protein>
    <recommendedName>
        <fullName evidence="1">SXP/RAL-2 family protein Ani s 5-like cation-binding domain-containing protein</fullName>
    </recommendedName>
</protein>
<accession>A0AA36D1X4</accession>
<dbReference type="Pfam" id="PF02520">
    <property type="entry name" value="ANIS5_cation-bd"/>
    <property type="match status" value="1"/>
</dbReference>
<organism evidence="2 3">
    <name type="scientific">Mesorhabditis spiculigera</name>
    <dbReference type="NCBI Taxonomy" id="96644"/>
    <lineage>
        <taxon>Eukaryota</taxon>
        <taxon>Metazoa</taxon>
        <taxon>Ecdysozoa</taxon>
        <taxon>Nematoda</taxon>
        <taxon>Chromadorea</taxon>
        <taxon>Rhabditida</taxon>
        <taxon>Rhabditina</taxon>
        <taxon>Rhabditomorpha</taxon>
        <taxon>Rhabditoidea</taxon>
        <taxon>Rhabditidae</taxon>
        <taxon>Mesorhabditinae</taxon>
        <taxon>Mesorhabditis</taxon>
    </lineage>
</organism>
<dbReference type="AlphaFoldDB" id="A0AA36D1X4"/>